<dbReference type="CDD" id="cd04301">
    <property type="entry name" value="NAT_SF"/>
    <property type="match status" value="1"/>
</dbReference>
<dbReference type="PROSITE" id="PS51186">
    <property type="entry name" value="GNAT"/>
    <property type="match status" value="1"/>
</dbReference>
<dbReference type="RefSeq" id="WP_342387621.1">
    <property type="nucleotide sequence ID" value="NZ_CP138333.2"/>
</dbReference>
<proteinExistence type="predicted"/>
<gene>
    <name evidence="4" type="ORF">RQP18_10310</name>
</gene>
<dbReference type="PANTHER" id="PTHR43877">
    <property type="entry name" value="AMINOALKYLPHOSPHONATE N-ACETYLTRANSFERASE-RELATED-RELATED"/>
    <property type="match status" value="1"/>
</dbReference>
<name>A0ABZ3CI40_9STAP</name>
<organism evidence="4 5">
    <name type="scientific">Salinicoccus bachuensis</name>
    <dbReference type="NCBI Taxonomy" id="3136731"/>
    <lineage>
        <taxon>Bacteria</taxon>
        <taxon>Bacillati</taxon>
        <taxon>Bacillota</taxon>
        <taxon>Bacilli</taxon>
        <taxon>Bacillales</taxon>
        <taxon>Staphylococcaceae</taxon>
        <taxon>Salinicoccus</taxon>
    </lineage>
</organism>
<dbReference type="Gene3D" id="3.40.630.30">
    <property type="match status" value="1"/>
</dbReference>
<evidence type="ECO:0000313" key="4">
    <source>
        <dbReference type="EMBL" id="WZX29047.1"/>
    </source>
</evidence>
<evidence type="ECO:0000256" key="1">
    <source>
        <dbReference type="ARBA" id="ARBA00022679"/>
    </source>
</evidence>
<keyword evidence="2" id="KW-0012">Acyltransferase</keyword>
<keyword evidence="1" id="KW-0808">Transferase</keyword>
<evidence type="ECO:0000259" key="3">
    <source>
        <dbReference type="PROSITE" id="PS51186"/>
    </source>
</evidence>
<dbReference type="SUPFAM" id="SSF55729">
    <property type="entry name" value="Acyl-CoA N-acyltransferases (Nat)"/>
    <property type="match status" value="1"/>
</dbReference>
<keyword evidence="5" id="KW-1185">Reference proteome</keyword>
<protein>
    <submittedName>
        <fullName evidence="4">N-acetyltransferase family protein</fullName>
    </submittedName>
</protein>
<dbReference type="PANTHER" id="PTHR43877:SF1">
    <property type="entry name" value="ACETYLTRANSFERASE"/>
    <property type="match status" value="1"/>
</dbReference>
<reference evidence="5" key="1">
    <citation type="submission" date="2023-10" db="EMBL/GenBank/DDBJ databases">
        <title>Genome analysis and identification of Salinococcus sp. Bachu38 nov., a PGPR from the rhizosphere of Tamarix.</title>
        <authorList>
            <person name="Liang Z."/>
            <person name="Zhang X."/>
            <person name="Jia J."/>
            <person name="Chen X."/>
            <person name="Wang Y."/>
            <person name="Wang Q."/>
            <person name="Wang R."/>
        </authorList>
    </citation>
    <scope>NUCLEOTIDE SEQUENCE [LARGE SCALE GENOMIC DNA]</scope>
    <source>
        <strain evidence="5">Bachu38</strain>
    </source>
</reference>
<dbReference type="InterPro" id="IPR050832">
    <property type="entry name" value="Bact_Acetyltransf"/>
</dbReference>
<dbReference type="EMBL" id="CP138333">
    <property type="protein sequence ID" value="WZX29047.1"/>
    <property type="molecule type" value="Genomic_DNA"/>
</dbReference>
<sequence>MEFNLRKADANDAPAIAKVQVDSWRTTYHGIIEEDYLENLKYEDREKIWTRAIEENPIFLLEDGSGEVVGFAIGGPERSGEYVGYDGELYAIYLYESAQRNGGGRQLVGAVAADLLERGFEKMVISVLEDNPACGFYEKLGGHKIGKEETAIGNTVHVELVYGFDDLKVLS</sequence>
<feature type="domain" description="N-acetyltransferase" evidence="3">
    <location>
        <begin position="3"/>
        <end position="165"/>
    </location>
</feature>
<dbReference type="Pfam" id="PF00583">
    <property type="entry name" value="Acetyltransf_1"/>
    <property type="match status" value="1"/>
</dbReference>
<dbReference type="InterPro" id="IPR000182">
    <property type="entry name" value="GNAT_dom"/>
</dbReference>
<accession>A0ABZ3CI40</accession>
<dbReference type="Proteomes" id="UP001455384">
    <property type="component" value="Chromosome"/>
</dbReference>
<dbReference type="InterPro" id="IPR016181">
    <property type="entry name" value="Acyl_CoA_acyltransferase"/>
</dbReference>
<evidence type="ECO:0000313" key="5">
    <source>
        <dbReference type="Proteomes" id="UP001455384"/>
    </source>
</evidence>
<evidence type="ECO:0000256" key="2">
    <source>
        <dbReference type="ARBA" id="ARBA00023315"/>
    </source>
</evidence>